<sequence>MQSFTNLLLRHVIHRGCCDPASKRQCLQYLRALSILQLNVFNTLFVRETDIPESLITGEKISKEARPHWLVWTLVHAGDRQGRVPWRYYKLLLRRIKMQLMCVGEKGGKETEMGTLPPVPPEIYMSSIECCHKVARADDHELLFIINRKDFALRSIERTHSSRYILFSDSFVKGIEKMTPNKWKVVINRVKRLENYYLDTPS</sequence>
<dbReference type="Proteomes" id="UP000694551">
    <property type="component" value="Unplaced"/>
</dbReference>
<dbReference type="Ensembl" id="ENSSOCT00000012030.1">
    <property type="protein sequence ID" value="ENSSOCP00000011708.1"/>
    <property type="gene ID" value="ENSSOCG00000008921.1"/>
</dbReference>
<keyword evidence="2" id="KW-1185">Reference proteome</keyword>
<organism evidence="1 2">
    <name type="scientific">Strix occidentalis caurina</name>
    <name type="common">northern spotted owl</name>
    <dbReference type="NCBI Taxonomy" id="311401"/>
    <lineage>
        <taxon>Eukaryota</taxon>
        <taxon>Metazoa</taxon>
        <taxon>Chordata</taxon>
        <taxon>Craniata</taxon>
        <taxon>Vertebrata</taxon>
        <taxon>Euteleostomi</taxon>
        <taxon>Archelosauria</taxon>
        <taxon>Archosauria</taxon>
        <taxon>Dinosauria</taxon>
        <taxon>Saurischia</taxon>
        <taxon>Theropoda</taxon>
        <taxon>Coelurosauria</taxon>
        <taxon>Aves</taxon>
        <taxon>Neognathae</taxon>
        <taxon>Neoaves</taxon>
        <taxon>Telluraves</taxon>
        <taxon>Strigiformes</taxon>
        <taxon>Strigidae</taxon>
        <taxon>Strix</taxon>
    </lineage>
</organism>
<reference evidence="1" key="1">
    <citation type="submission" date="2025-08" db="UniProtKB">
        <authorList>
            <consortium name="Ensembl"/>
        </authorList>
    </citation>
    <scope>IDENTIFICATION</scope>
</reference>
<evidence type="ECO:0000313" key="1">
    <source>
        <dbReference type="Ensembl" id="ENSSOCP00000011708.1"/>
    </source>
</evidence>
<evidence type="ECO:0000313" key="2">
    <source>
        <dbReference type="Proteomes" id="UP000694551"/>
    </source>
</evidence>
<dbReference type="PANTHER" id="PTHR35969:SF1">
    <property type="entry name" value="FAMILY WITH SEQUENCE SIMILARITY 243 MEMBER A"/>
    <property type="match status" value="1"/>
</dbReference>
<proteinExistence type="predicted"/>
<name>A0A8D0FAS0_STROC</name>
<dbReference type="InterPro" id="IPR037728">
    <property type="entry name" value="C21orf140-like"/>
</dbReference>
<accession>A0A8D0FAS0</accession>
<dbReference type="AlphaFoldDB" id="A0A8D0FAS0"/>
<dbReference type="PANTHER" id="PTHR35969">
    <property type="entry name" value="PROTEIN FAM243A-RELATED"/>
    <property type="match status" value="1"/>
</dbReference>
<reference evidence="1" key="2">
    <citation type="submission" date="2025-09" db="UniProtKB">
        <authorList>
            <consortium name="Ensembl"/>
        </authorList>
    </citation>
    <scope>IDENTIFICATION</scope>
</reference>
<protein>
    <submittedName>
        <fullName evidence="1">Uncharacterized protein</fullName>
    </submittedName>
</protein>